<comment type="caution">
    <text evidence="1">The sequence shown here is derived from an EMBL/GenBank/DDBJ whole genome shotgun (WGS) entry which is preliminary data.</text>
</comment>
<evidence type="ECO:0000313" key="1">
    <source>
        <dbReference type="EMBL" id="KAK7692585.1"/>
    </source>
</evidence>
<accession>A0AAW0GNB3</accession>
<dbReference type="AlphaFoldDB" id="A0AAW0GNB3"/>
<reference evidence="1 2" key="1">
    <citation type="submission" date="2022-09" db="EMBL/GenBank/DDBJ databases">
        <authorList>
            <person name="Palmer J.M."/>
        </authorList>
    </citation>
    <scope>NUCLEOTIDE SEQUENCE [LARGE SCALE GENOMIC DNA]</scope>
    <source>
        <strain evidence="1 2">DSM 7382</strain>
    </source>
</reference>
<protein>
    <recommendedName>
        <fullName evidence="3">BTB domain-containing protein</fullName>
    </recommendedName>
</protein>
<name>A0AAW0GNB3_9APHY</name>
<sequence length="369" mass="42956">MVRCLVPTLSDRKLSKRRNHTRIKASESPKDFISKPRTASIVAIQADDTKLRVNAAALAKFSHVFRHAIQRIPPLFPRGACPVLEVEESPQAMHIFLSFFFNRAYTPHTVDEIAIAINLSKRYQLSIRNPIQDRIFQFLYDTYPTTVYKLDKLQNIDPHFRDYYWLQSEACFRLANTLYLIRQEQGATHMINTLLFTVLLCCARRSLQDINEGVFSADRRRWFKLEDDLRLYIVLLVRPKIDELAFEKTYAFLWWDEYAPSMSDAHKECINCLNTGSSIPCQDHQSCELYREFLRDEVSIFLESDIGYNNALWHFPRLVGGTPINGVNCCDSCRCDWIESIRESRSFAVDELLDVYIDAWEAHPVPQAV</sequence>
<organism evidence="1 2">
    <name type="scientific">Cerrena zonata</name>
    <dbReference type="NCBI Taxonomy" id="2478898"/>
    <lineage>
        <taxon>Eukaryota</taxon>
        <taxon>Fungi</taxon>
        <taxon>Dikarya</taxon>
        <taxon>Basidiomycota</taxon>
        <taxon>Agaricomycotina</taxon>
        <taxon>Agaricomycetes</taxon>
        <taxon>Polyporales</taxon>
        <taxon>Cerrenaceae</taxon>
        <taxon>Cerrena</taxon>
    </lineage>
</organism>
<proteinExistence type="predicted"/>
<gene>
    <name evidence="1" type="ORF">QCA50_004215</name>
</gene>
<dbReference type="Proteomes" id="UP001385951">
    <property type="component" value="Unassembled WGS sequence"/>
</dbReference>
<keyword evidence="2" id="KW-1185">Reference proteome</keyword>
<dbReference type="EMBL" id="JASBNA010000004">
    <property type="protein sequence ID" value="KAK7692585.1"/>
    <property type="molecule type" value="Genomic_DNA"/>
</dbReference>
<evidence type="ECO:0008006" key="3">
    <source>
        <dbReference type="Google" id="ProtNLM"/>
    </source>
</evidence>
<evidence type="ECO:0000313" key="2">
    <source>
        <dbReference type="Proteomes" id="UP001385951"/>
    </source>
</evidence>